<sequence>MNDLLIKFDDGTPITLEQMLLAKEKRVQSQQEAIKRYHYPLISLSLVIPGPIKNSSGASRLFKEAIATIHNSLSKNSIPLIHEIQFHHITGYEAIIIAKCAADVLKQYCINIEDNHPLGRLWDIDVIDPITQQSISRAKFDHHSRQCLVCQEMAKVCSRSRKHTIDEVFSAIEKITNDYFSKPMY</sequence>
<dbReference type="EC" id="2.7.7.61" evidence="1"/>
<gene>
    <name evidence="5" type="ORF">GA0061080_100917</name>
</gene>
<evidence type="ECO:0000256" key="3">
    <source>
        <dbReference type="ARBA" id="ARBA00022695"/>
    </source>
</evidence>
<keyword evidence="3" id="KW-0548">Nucleotidyltransferase</keyword>
<reference evidence="6" key="1">
    <citation type="submission" date="2016-08" db="EMBL/GenBank/DDBJ databases">
        <authorList>
            <person name="Varghese N."/>
            <person name="Submissions Spin"/>
        </authorList>
    </citation>
    <scope>NUCLEOTIDE SEQUENCE [LARGE SCALE GENOMIC DNA]</scope>
    <source>
        <strain evidence="6">R-53144</strain>
    </source>
</reference>
<evidence type="ECO:0000256" key="1">
    <source>
        <dbReference type="ARBA" id="ARBA00012524"/>
    </source>
</evidence>
<dbReference type="Pfam" id="PF03802">
    <property type="entry name" value="CitX"/>
    <property type="match status" value="1"/>
</dbReference>
<dbReference type="GO" id="GO:0050519">
    <property type="term" value="F:holo-citrate lyase synthase activity"/>
    <property type="evidence" value="ECO:0007669"/>
    <property type="project" value="UniProtKB-EC"/>
</dbReference>
<dbReference type="AlphaFoldDB" id="A0A1C4A7V4"/>
<evidence type="ECO:0000256" key="4">
    <source>
        <dbReference type="ARBA" id="ARBA00048574"/>
    </source>
</evidence>
<evidence type="ECO:0000313" key="5">
    <source>
        <dbReference type="EMBL" id="SCB90603.1"/>
    </source>
</evidence>
<proteinExistence type="predicted"/>
<organism evidence="5 6">
    <name type="scientific">Gilliamella intestini</name>
    <dbReference type="NCBI Taxonomy" id="1798183"/>
    <lineage>
        <taxon>Bacteria</taxon>
        <taxon>Pseudomonadati</taxon>
        <taxon>Pseudomonadota</taxon>
        <taxon>Gammaproteobacteria</taxon>
        <taxon>Orbales</taxon>
        <taxon>Orbaceae</taxon>
        <taxon>Gilliamella</taxon>
    </lineage>
</organism>
<comment type="catalytic activity">
    <reaction evidence="4">
        <text>apo-[citrate lyase ACP] + 2'-(5''-triphospho-alpha-D-ribosyl)-3'-dephospho-CoA = holo-[citrate lyase ACP] + diphosphate</text>
        <dbReference type="Rhea" id="RHEA:16333"/>
        <dbReference type="Rhea" id="RHEA-COMP:10157"/>
        <dbReference type="Rhea" id="RHEA-COMP:10158"/>
        <dbReference type="ChEBI" id="CHEBI:29999"/>
        <dbReference type="ChEBI" id="CHEBI:33019"/>
        <dbReference type="ChEBI" id="CHEBI:61378"/>
        <dbReference type="ChEBI" id="CHEBI:82683"/>
        <dbReference type="EC" id="2.7.7.61"/>
    </reaction>
</comment>
<protein>
    <recommendedName>
        <fullName evidence="1">citrate lyase holo-[acyl-carrier protein] synthase</fullName>
        <ecNumber evidence="1">2.7.7.61</ecNumber>
    </recommendedName>
</protein>
<dbReference type="EMBL" id="FMBA01000009">
    <property type="protein sequence ID" value="SCB90603.1"/>
    <property type="molecule type" value="Genomic_DNA"/>
</dbReference>
<dbReference type="Proteomes" id="UP000199698">
    <property type="component" value="Unassembled WGS sequence"/>
</dbReference>
<keyword evidence="6" id="KW-1185">Reference proteome</keyword>
<evidence type="ECO:0000256" key="2">
    <source>
        <dbReference type="ARBA" id="ARBA00022679"/>
    </source>
</evidence>
<dbReference type="NCBIfam" id="TIGR03124">
    <property type="entry name" value="citrate_citX"/>
    <property type="match status" value="1"/>
</dbReference>
<dbReference type="GO" id="GO:0051191">
    <property type="term" value="P:prosthetic group biosynthetic process"/>
    <property type="evidence" value="ECO:0007669"/>
    <property type="project" value="InterPro"/>
</dbReference>
<dbReference type="STRING" id="1798183.GA0061080_100917"/>
<dbReference type="NCBIfam" id="NF002383">
    <property type="entry name" value="PRK01392.1"/>
    <property type="match status" value="1"/>
</dbReference>
<accession>A0A1C4A7V4</accession>
<name>A0A1C4A7V4_9GAMM</name>
<dbReference type="InterPro" id="IPR005551">
    <property type="entry name" value="CitX"/>
</dbReference>
<keyword evidence="2" id="KW-0808">Transferase</keyword>
<evidence type="ECO:0000313" key="6">
    <source>
        <dbReference type="Proteomes" id="UP000199698"/>
    </source>
</evidence>